<keyword evidence="4" id="KW-0862">Zinc</keyword>
<evidence type="ECO:0000256" key="8">
    <source>
        <dbReference type="ARBA" id="ARBA00023242"/>
    </source>
</evidence>
<keyword evidence="13" id="KW-1185">Reference proteome</keyword>
<feature type="domain" description="SBP-type" evidence="11">
    <location>
        <begin position="172"/>
        <end position="249"/>
    </location>
</feature>
<comment type="caution">
    <text evidence="12">The sequence shown here is derived from an EMBL/GenBank/DDBJ whole genome shotgun (WGS) entry which is preliminary data.</text>
</comment>
<feature type="compositionally biased region" description="Low complexity" evidence="10">
    <location>
        <begin position="147"/>
        <end position="161"/>
    </location>
</feature>
<dbReference type="InterPro" id="IPR036893">
    <property type="entry name" value="SBP_sf"/>
</dbReference>
<dbReference type="AlphaFoldDB" id="A0A6A6K4F2"/>
<dbReference type="GO" id="GO:0008270">
    <property type="term" value="F:zinc ion binding"/>
    <property type="evidence" value="ECO:0007669"/>
    <property type="project" value="UniProtKB-KW"/>
</dbReference>
<keyword evidence="2" id="KW-0479">Metal-binding</keyword>
<evidence type="ECO:0000256" key="2">
    <source>
        <dbReference type="ARBA" id="ARBA00022723"/>
    </source>
</evidence>
<evidence type="ECO:0000256" key="4">
    <source>
        <dbReference type="ARBA" id="ARBA00022833"/>
    </source>
</evidence>
<keyword evidence="6" id="KW-0238">DNA-binding</keyword>
<dbReference type="GO" id="GO:0005634">
    <property type="term" value="C:nucleus"/>
    <property type="evidence" value="ECO:0007669"/>
    <property type="project" value="UniProtKB-SubCell"/>
</dbReference>
<evidence type="ECO:0000256" key="5">
    <source>
        <dbReference type="ARBA" id="ARBA00023015"/>
    </source>
</evidence>
<evidence type="ECO:0000256" key="6">
    <source>
        <dbReference type="ARBA" id="ARBA00023125"/>
    </source>
</evidence>
<name>A0A6A6K4F2_HEVBR</name>
<dbReference type="PANTHER" id="PTHR31251">
    <property type="entry name" value="SQUAMOSA PROMOTER-BINDING-LIKE PROTEIN 4"/>
    <property type="match status" value="1"/>
</dbReference>
<evidence type="ECO:0000313" key="13">
    <source>
        <dbReference type="Proteomes" id="UP000467840"/>
    </source>
</evidence>
<gene>
    <name evidence="12" type="ORF">GH714_043285</name>
</gene>
<dbReference type="Pfam" id="PF03110">
    <property type="entry name" value="SBP"/>
    <property type="match status" value="1"/>
</dbReference>
<evidence type="ECO:0000256" key="10">
    <source>
        <dbReference type="SAM" id="MobiDB-lite"/>
    </source>
</evidence>
<reference evidence="12 13" key="1">
    <citation type="journal article" date="2020" name="Mol. Plant">
        <title>The Chromosome-Based Rubber Tree Genome Provides New Insights into Spurge Genome Evolution and Rubber Biosynthesis.</title>
        <authorList>
            <person name="Liu J."/>
            <person name="Shi C."/>
            <person name="Shi C.C."/>
            <person name="Li W."/>
            <person name="Zhang Q.J."/>
            <person name="Zhang Y."/>
            <person name="Li K."/>
            <person name="Lu H.F."/>
            <person name="Shi C."/>
            <person name="Zhu S.T."/>
            <person name="Xiao Z.Y."/>
            <person name="Nan H."/>
            <person name="Yue Y."/>
            <person name="Zhu X.G."/>
            <person name="Wu Y."/>
            <person name="Hong X.N."/>
            <person name="Fan G.Y."/>
            <person name="Tong Y."/>
            <person name="Zhang D."/>
            <person name="Mao C.L."/>
            <person name="Liu Y.L."/>
            <person name="Hao S.J."/>
            <person name="Liu W.Q."/>
            <person name="Lv M.Q."/>
            <person name="Zhang H.B."/>
            <person name="Liu Y."/>
            <person name="Hu-Tang G.R."/>
            <person name="Wang J.P."/>
            <person name="Wang J.H."/>
            <person name="Sun Y.H."/>
            <person name="Ni S.B."/>
            <person name="Chen W.B."/>
            <person name="Zhang X.C."/>
            <person name="Jiao Y.N."/>
            <person name="Eichler E.E."/>
            <person name="Li G.H."/>
            <person name="Liu X."/>
            <person name="Gao L.Z."/>
        </authorList>
    </citation>
    <scope>NUCLEOTIDE SEQUENCE [LARGE SCALE GENOMIC DNA]</scope>
    <source>
        <strain evidence="13">cv. GT1</strain>
        <tissue evidence="12">Leaf</tissue>
    </source>
</reference>
<keyword evidence="7" id="KW-0804">Transcription</keyword>
<proteinExistence type="predicted"/>
<comment type="subcellular location">
    <subcellularLocation>
        <location evidence="1">Nucleus</location>
    </subcellularLocation>
</comment>
<dbReference type="InterPro" id="IPR044817">
    <property type="entry name" value="SBP-like"/>
</dbReference>
<organism evidence="12 13">
    <name type="scientific">Hevea brasiliensis</name>
    <name type="common">Para rubber tree</name>
    <name type="synonym">Siphonia brasiliensis</name>
    <dbReference type="NCBI Taxonomy" id="3981"/>
    <lineage>
        <taxon>Eukaryota</taxon>
        <taxon>Viridiplantae</taxon>
        <taxon>Streptophyta</taxon>
        <taxon>Embryophyta</taxon>
        <taxon>Tracheophyta</taxon>
        <taxon>Spermatophyta</taxon>
        <taxon>Magnoliopsida</taxon>
        <taxon>eudicotyledons</taxon>
        <taxon>Gunneridae</taxon>
        <taxon>Pentapetalae</taxon>
        <taxon>rosids</taxon>
        <taxon>fabids</taxon>
        <taxon>Malpighiales</taxon>
        <taxon>Euphorbiaceae</taxon>
        <taxon>Crotonoideae</taxon>
        <taxon>Micrandreae</taxon>
        <taxon>Hevea</taxon>
    </lineage>
</organism>
<accession>A0A6A6K4F2</accession>
<keyword evidence="3 9" id="KW-0863">Zinc-finger</keyword>
<evidence type="ECO:0000256" key="7">
    <source>
        <dbReference type="ARBA" id="ARBA00023163"/>
    </source>
</evidence>
<dbReference type="InterPro" id="IPR004333">
    <property type="entry name" value="SBP_dom"/>
</dbReference>
<evidence type="ECO:0000313" key="12">
    <source>
        <dbReference type="EMBL" id="KAF2282966.1"/>
    </source>
</evidence>
<dbReference type="PANTHER" id="PTHR31251:SF194">
    <property type="entry name" value="SBP-TYPE DOMAIN-CONTAINING PROTEIN"/>
    <property type="match status" value="1"/>
</dbReference>
<evidence type="ECO:0000259" key="11">
    <source>
        <dbReference type="PROSITE" id="PS51141"/>
    </source>
</evidence>
<dbReference type="EMBL" id="JAAGAX010000040">
    <property type="protein sequence ID" value="KAF2282966.1"/>
    <property type="molecule type" value="Genomic_DNA"/>
</dbReference>
<dbReference type="FunFam" id="4.10.1100.10:FF:000001">
    <property type="entry name" value="Squamosa promoter-binding-like protein 14"/>
    <property type="match status" value="1"/>
</dbReference>
<protein>
    <recommendedName>
        <fullName evidence="11">SBP-type domain-containing protein</fullName>
    </recommendedName>
</protein>
<keyword evidence="5" id="KW-0805">Transcription regulation</keyword>
<evidence type="ECO:0000256" key="1">
    <source>
        <dbReference type="ARBA" id="ARBA00004123"/>
    </source>
</evidence>
<sequence length="531" mass="57108">MQSWSCVTGGKGLVSNETISSSDAIAKSKNALMGWDLKNACSFGNNMVVSSQQAIENHGFGELIYHELMGKQLPDNSIRDVLSSEVGGGKIINPFMVSTNTFSLEDESTTRLSSSVVDSNSKDSSFIDLKLGRFGGPADAQNSKISKGASILSSSESSAPPKKARLGVNSHTARCQVYGCNKDLSSSKEYHKRHKVCEIHSKTSKVIVNGIEQRFCQQCSRFHLLAEFDDGKRSCRKRLAGHNERRRKPQVGIHSGRNERLLQPYNGLATSRFHGTTLTSFICQDILPTGPLHPEKYGTSNWCRHIKVEDGSDFSLLSSIPVTTPIATGSIFSASTNRYPRDLGGLNSDSHSLIRGTSLGNEDLTAFDAVSTIQGLAGITSSSCALSLLSSQSHNYSSHLSGISMACPLVVPGSSTHYSVTQVSEKLTGVSSQASTSGVPNNFSSSGTSSAEVSHLGSIPISDGSDAINFDITDGIYQGSNFMNAKDHLSCEDGTTIDLLQLSSQLQRVESQKQSMQAKQENDAFCWPHIT</sequence>
<keyword evidence="8" id="KW-0539">Nucleus</keyword>
<evidence type="ECO:0000256" key="9">
    <source>
        <dbReference type="PROSITE-ProRule" id="PRU00470"/>
    </source>
</evidence>
<dbReference type="PROSITE" id="PS51141">
    <property type="entry name" value="ZF_SBP"/>
    <property type="match status" value="1"/>
</dbReference>
<dbReference type="Gene3D" id="4.10.1100.10">
    <property type="entry name" value="Transcription factor, SBP-box domain"/>
    <property type="match status" value="1"/>
</dbReference>
<dbReference type="SUPFAM" id="SSF103612">
    <property type="entry name" value="SBT domain"/>
    <property type="match status" value="1"/>
</dbReference>
<feature type="region of interest" description="Disordered" evidence="10">
    <location>
        <begin position="147"/>
        <end position="166"/>
    </location>
</feature>
<dbReference type="GO" id="GO:0003677">
    <property type="term" value="F:DNA binding"/>
    <property type="evidence" value="ECO:0007669"/>
    <property type="project" value="UniProtKB-KW"/>
</dbReference>
<evidence type="ECO:0000256" key="3">
    <source>
        <dbReference type="ARBA" id="ARBA00022771"/>
    </source>
</evidence>
<dbReference type="Proteomes" id="UP000467840">
    <property type="component" value="Unassembled WGS sequence"/>
</dbReference>